<dbReference type="GO" id="GO:0005739">
    <property type="term" value="C:mitochondrion"/>
    <property type="evidence" value="ECO:0007669"/>
    <property type="project" value="InterPro"/>
</dbReference>
<keyword evidence="2" id="KW-1185">Reference proteome</keyword>
<gene>
    <name evidence="1" type="ORF">NBR_LOCUS10244</name>
</gene>
<sequence>MNRVGIARIVSRRLSSAAPKYPTGIEHADAALKAGGGKPDRKLYKVGVEYLNMNKYSFSDSEAAMLKFRLQQPTTKQPDVLPKVKIQ</sequence>
<evidence type="ECO:0000313" key="1">
    <source>
        <dbReference type="EMBL" id="VDL73833.1"/>
    </source>
</evidence>
<dbReference type="GO" id="GO:0045271">
    <property type="term" value="C:respiratory chain complex I"/>
    <property type="evidence" value="ECO:0007669"/>
    <property type="project" value="InterPro"/>
</dbReference>
<organism evidence="3">
    <name type="scientific">Nippostrongylus brasiliensis</name>
    <name type="common">Rat hookworm</name>
    <dbReference type="NCBI Taxonomy" id="27835"/>
    <lineage>
        <taxon>Eukaryota</taxon>
        <taxon>Metazoa</taxon>
        <taxon>Ecdysozoa</taxon>
        <taxon>Nematoda</taxon>
        <taxon>Chromadorea</taxon>
        <taxon>Rhabditida</taxon>
        <taxon>Rhabditina</taxon>
        <taxon>Rhabditomorpha</taxon>
        <taxon>Strongyloidea</taxon>
        <taxon>Heligmosomidae</taxon>
        <taxon>Nippostrongylus</taxon>
    </lineage>
</organism>
<name>A0A0N4Y381_NIPBR</name>
<dbReference type="Pfam" id="PF15880">
    <property type="entry name" value="NDUFV3"/>
    <property type="match status" value="1"/>
</dbReference>
<dbReference type="Proteomes" id="UP000271162">
    <property type="component" value="Unassembled WGS sequence"/>
</dbReference>
<reference evidence="3" key="1">
    <citation type="submission" date="2017-02" db="UniProtKB">
        <authorList>
            <consortium name="WormBaseParasite"/>
        </authorList>
    </citation>
    <scope>IDENTIFICATION</scope>
</reference>
<evidence type="ECO:0000313" key="2">
    <source>
        <dbReference type="Proteomes" id="UP000271162"/>
    </source>
</evidence>
<proteinExistence type="predicted"/>
<dbReference type="AlphaFoldDB" id="A0A0N4Y381"/>
<dbReference type="STRING" id="27835.A0A0N4Y381"/>
<reference evidence="1 2" key="2">
    <citation type="submission" date="2018-11" db="EMBL/GenBank/DDBJ databases">
        <authorList>
            <consortium name="Pathogen Informatics"/>
        </authorList>
    </citation>
    <scope>NUCLEOTIDE SEQUENCE [LARGE SCALE GENOMIC DNA]</scope>
</reference>
<evidence type="ECO:0000313" key="3">
    <source>
        <dbReference type="WBParaSite" id="NBR_0001024301-mRNA-1"/>
    </source>
</evidence>
<accession>A0A0N4Y381</accession>
<dbReference type="WBParaSite" id="NBR_0001024301-mRNA-1">
    <property type="protein sequence ID" value="NBR_0001024301-mRNA-1"/>
    <property type="gene ID" value="NBR_0001024301"/>
</dbReference>
<dbReference type="OMA" id="KYSYCDI"/>
<protein>
    <submittedName>
        <fullName evidence="3">NADH dehydrogenase [ubiquinone] flavoprotein 3, mitochondrial</fullName>
    </submittedName>
</protein>
<dbReference type="EMBL" id="UYSL01020278">
    <property type="protein sequence ID" value="VDL73833.1"/>
    <property type="molecule type" value="Genomic_DNA"/>
</dbReference>
<dbReference type="InterPro" id="IPR026193">
    <property type="entry name" value="NDUFV3"/>
</dbReference>